<protein>
    <recommendedName>
        <fullName evidence="2">F-box domain-containing protein</fullName>
    </recommendedName>
</protein>
<organism evidence="1">
    <name type="scientific">Lichtheimia ramosa</name>
    <dbReference type="NCBI Taxonomy" id="688394"/>
    <lineage>
        <taxon>Eukaryota</taxon>
        <taxon>Fungi</taxon>
        <taxon>Fungi incertae sedis</taxon>
        <taxon>Mucoromycota</taxon>
        <taxon>Mucoromycotina</taxon>
        <taxon>Mucoromycetes</taxon>
        <taxon>Mucorales</taxon>
        <taxon>Lichtheimiaceae</taxon>
        <taxon>Lichtheimia</taxon>
    </lineage>
</organism>
<dbReference type="SMART" id="SM00367">
    <property type="entry name" value="LRR_CC"/>
    <property type="match status" value="5"/>
</dbReference>
<dbReference type="Gene3D" id="3.80.10.10">
    <property type="entry name" value="Ribonuclease Inhibitor"/>
    <property type="match status" value="2"/>
</dbReference>
<dbReference type="PANTHER" id="PTHR13318">
    <property type="entry name" value="PARTNER OF PAIRED, ISOFORM B-RELATED"/>
    <property type="match status" value="1"/>
</dbReference>
<dbReference type="OrthoDB" id="2236082at2759"/>
<name>A0A077X0Y8_9FUNG</name>
<dbReference type="Gene3D" id="1.25.40.10">
    <property type="entry name" value="Tetratricopeptide repeat domain"/>
    <property type="match status" value="1"/>
</dbReference>
<sequence>MAAATEPTCWERHARNSTTALYNANYSQAIKETTLALDELLGHQIGLLDTRSTAYSRTGNFGLGLDDAQTMMRLAPHWPTGYLRAGEICMAQGWQQRALELYDQGLDTVPATDKESHQQLEQARAQAIAQCQLRMDIVGQLPFDVLAHLVTFFPVETLMECLDVSHAWRERLLGCPDGWQHIIIDGYDDTVDSIINLLPEISNHVHNLSIMFLDNNASLDIFKNIALGHFSRLRSLTLRRSKTVDSNTLLAALSKVSNTLTNLTISSMIDTIAPLCDILSACPHLTSLGYRGASMLGNVDPAILPTTLSLTCLELEAIIIKCSQLEPILKRCPNLRHLAVYQCEPDAVTLIHRCCPQLESLYFNVYRMLYESETSRADHEASRGLRTLVLGRVRLDLMRQLLVTDATDTIERLVLQLDMSDPDPEDDLWQPVVDELHFPAVQSISITMHDTLHASMATIIRQCDTLTQVNISYSPMLSVDLLLVLADVPCLRELSLHSVRHVSHPGIEHFFNRHRVLGYRSPLRVFETDHVCDLSANALALLGDIVTLERIRLDHCTHTSYEAMERFAAALGNNNTSPRLKKLELCNLEGFTDKAMLMLTAVPSLEHLELIRVPDITDQGIADLVCHQELSSLTSLWIYDCPRITKYMMEHVQQILSNKRKHRQV</sequence>
<gene>
    <name evidence="1" type="ORF">LRAMOSA05443</name>
</gene>
<evidence type="ECO:0000313" key="1">
    <source>
        <dbReference type="EMBL" id="CDS13265.1"/>
    </source>
</evidence>
<dbReference type="PANTHER" id="PTHR13318:SF95">
    <property type="entry name" value="F-BOX PROTEIN YLR352W"/>
    <property type="match status" value="1"/>
</dbReference>
<dbReference type="InterPro" id="IPR011990">
    <property type="entry name" value="TPR-like_helical_dom_sf"/>
</dbReference>
<dbReference type="AlphaFoldDB" id="A0A077X0Y8"/>
<dbReference type="InterPro" id="IPR032675">
    <property type="entry name" value="LRR_dom_sf"/>
</dbReference>
<reference evidence="1" key="1">
    <citation type="journal article" date="2014" name="Genome Announc.">
        <title>De novo whole-genome sequence and genome annotation of Lichtheimia ramosa.</title>
        <authorList>
            <person name="Linde J."/>
            <person name="Schwartze V."/>
            <person name="Binder U."/>
            <person name="Lass-Florl C."/>
            <person name="Voigt K."/>
            <person name="Horn F."/>
        </authorList>
    </citation>
    <scope>NUCLEOTIDE SEQUENCE</scope>
    <source>
        <strain evidence="1">JMRC FSU:6197</strain>
    </source>
</reference>
<dbReference type="EMBL" id="LK023379">
    <property type="protein sequence ID" value="CDS13265.1"/>
    <property type="molecule type" value="Genomic_DNA"/>
</dbReference>
<dbReference type="SUPFAM" id="SSF48452">
    <property type="entry name" value="TPR-like"/>
    <property type="match status" value="1"/>
</dbReference>
<dbReference type="GO" id="GO:0031146">
    <property type="term" value="P:SCF-dependent proteasomal ubiquitin-dependent protein catabolic process"/>
    <property type="evidence" value="ECO:0007669"/>
    <property type="project" value="TreeGrafter"/>
</dbReference>
<dbReference type="InterPro" id="IPR006553">
    <property type="entry name" value="Leu-rich_rpt_Cys-con_subtyp"/>
</dbReference>
<evidence type="ECO:0008006" key="2">
    <source>
        <dbReference type="Google" id="ProtNLM"/>
    </source>
</evidence>
<accession>A0A077X0Y8</accession>
<proteinExistence type="predicted"/>
<dbReference type="GO" id="GO:0019005">
    <property type="term" value="C:SCF ubiquitin ligase complex"/>
    <property type="evidence" value="ECO:0007669"/>
    <property type="project" value="TreeGrafter"/>
</dbReference>
<dbReference type="SUPFAM" id="SSF52047">
    <property type="entry name" value="RNI-like"/>
    <property type="match status" value="2"/>
</dbReference>